<comment type="caution">
    <text evidence="2">The sequence shown here is derived from an EMBL/GenBank/DDBJ whole genome shotgun (WGS) entry which is preliminary data.</text>
</comment>
<reference evidence="2 3" key="1">
    <citation type="submission" date="2020-05" db="EMBL/GenBank/DDBJ databases">
        <title>Azospirillum oleiclasticum sp. nov, a nitrogen-fixing and heavy crude oil-emulsifying bacterium isolated from the crude oil of Yumen Oilfield.</title>
        <authorList>
            <person name="Wu D."/>
            <person name="Cai M."/>
            <person name="Zhang X."/>
        </authorList>
    </citation>
    <scope>NUCLEOTIDE SEQUENCE [LARGE SCALE GENOMIC DNA]</scope>
    <source>
        <strain evidence="2 3">ROY-1-1-2</strain>
    </source>
</reference>
<evidence type="ECO:0000256" key="1">
    <source>
        <dbReference type="SAM" id="Phobius"/>
    </source>
</evidence>
<dbReference type="Proteomes" id="UP000584642">
    <property type="component" value="Unassembled WGS sequence"/>
</dbReference>
<feature type="transmembrane region" description="Helical" evidence="1">
    <location>
        <begin position="21"/>
        <end position="41"/>
    </location>
</feature>
<dbReference type="RefSeq" id="WP_180280435.1">
    <property type="nucleotide sequence ID" value="NZ_JABFDB010000001.1"/>
</dbReference>
<feature type="transmembrane region" description="Helical" evidence="1">
    <location>
        <begin position="47"/>
        <end position="64"/>
    </location>
</feature>
<organism evidence="2 3">
    <name type="scientific">Azospirillum oleiclasticum</name>
    <dbReference type="NCBI Taxonomy" id="2735135"/>
    <lineage>
        <taxon>Bacteria</taxon>
        <taxon>Pseudomonadati</taxon>
        <taxon>Pseudomonadota</taxon>
        <taxon>Alphaproteobacteria</taxon>
        <taxon>Rhodospirillales</taxon>
        <taxon>Azospirillaceae</taxon>
        <taxon>Azospirillum</taxon>
    </lineage>
</organism>
<evidence type="ECO:0000313" key="3">
    <source>
        <dbReference type="Proteomes" id="UP000584642"/>
    </source>
</evidence>
<gene>
    <name evidence="2" type="ORF">HND93_03245</name>
</gene>
<dbReference type="EMBL" id="JABFDB010000001">
    <property type="protein sequence ID" value="NYZ18715.1"/>
    <property type="molecule type" value="Genomic_DNA"/>
</dbReference>
<accession>A0ABX2T4E4</accession>
<proteinExistence type="predicted"/>
<sequence length="69" mass="7502">MAQLHHLRPPPRRRQPFLTCSTLAWLCLLAGGVVAFLALLMPELRGLSTLLGLGVAVGGYLALYDRCRG</sequence>
<keyword evidence="1" id="KW-0472">Membrane</keyword>
<protein>
    <recommendedName>
        <fullName evidence="4">DUF2530 domain-containing protein</fullName>
    </recommendedName>
</protein>
<keyword evidence="1" id="KW-1133">Transmembrane helix</keyword>
<keyword evidence="3" id="KW-1185">Reference proteome</keyword>
<keyword evidence="1" id="KW-0812">Transmembrane</keyword>
<name>A0ABX2T4E4_9PROT</name>
<evidence type="ECO:0000313" key="2">
    <source>
        <dbReference type="EMBL" id="NYZ18715.1"/>
    </source>
</evidence>
<evidence type="ECO:0008006" key="4">
    <source>
        <dbReference type="Google" id="ProtNLM"/>
    </source>
</evidence>